<comment type="caution">
    <text evidence="2">The sequence shown here is derived from an EMBL/GenBank/DDBJ whole genome shotgun (WGS) entry which is preliminary data.</text>
</comment>
<accession>A0A1J5PRS3</accession>
<feature type="transmembrane region" description="Helical" evidence="1">
    <location>
        <begin position="177"/>
        <end position="194"/>
    </location>
</feature>
<keyword evidence="1" id="KW-1133">Transmembrane helix</keyword>
<name>A0A1J5PRS3_9ZZZZ</name>
<evidence type="ECO:0000256" key="1">
    <source>
        <dbReference type="SAM" id="Phobius"/>
    </source>
</evidence>
<proteinExistence type="predicted"/>
<keyword evidence="1" id="KW-0812">Transmembrane</keyword>
<keyword evidence="1" id="KW-0472">Membrane</keyword>
<dbReference type="AlphaFoldDB" id="A0A1J5PRS3"/>
<gene>
    <name evidence="2" type="ORF">GALL_445190</name>
</gene>
<evidence type="ECO:0000313" key="2">
    <source>
        <dbReference type="EMBL" id="OIQ73842.1"/>
    </source>
</evidence>
<reference evidence="2" key="1">
    <citation type="submission" date="2016-10" db="EMBL/GenBank/DDBJ databases">
        <title>Sequence of Gallionella enrichment culture.</title>
        <authorList>
            <person name="Poehlein A."/>
            <person name="Muehling M."/>
            <person name="Daniel R."/>
        </authorList>
    </citation>
    <scope>NUCLEOTIDE SEQUENCE</scope>
</reference>
<sequence length="209" mass="23971">MPPTIDVVHFLLIPHRLRFVFEKLSCVVPNIWQRWIFDHAVGDINPETVYSPVQPEAQNAFEVISNLKVSPIEVWLLWREQVQVPLAQLAVGFSDSLPSRTTEESFPVVWRNLAIHAFAVSKQIAIPLFRTRRGFQSSLKPYVLIARVIGYQVDDGSDPRRMGIGEQRVKICKSPVVRIYIAVISNVIAVVNLRRRIKRRQPNRIDAQS</sequence>
<protein>
    <submittedName>
        <fullName evidence="2">Uncharacterized protein</fullName>
    </submittedName>
</protein>
<dbReference type="EMBL" id="MLJW01002717">
    <property type="protein sequence ID" value="OIQ73842.1"/>
    <property type="molecule type" value="Genomic_DNA"/>
</dbReference>
<organism evidence="2">
    <name type="scientific">mine drainage metagenome</name>
    <dbReference type="NCBI Taxonomy" id="410659"/>
    <lineage>
        <taxon>unclassified sequences</taxon>
        <taxon>metagenomes</taxon>
        <taxon>ecological metagenomes</taxon>
    </lineage>
</organism>